<dbReference type="GO" id="GO:1990904">
    <property type="term" value="C:ribonucleoprotein complex"/>
    <property type="evidence" value="ECO:0007669"/>
    <property type="project" value="UniProtKB-KW"/>
</dbReference>
<organism evidence="5">
    <name type="scientific">uncultured bacterium</name>
    <name type="common">gcode 4</name>
    <dbReference type="NCBI Taxonomy" id="1234023"/>
    <lineage>
        <taxon>Bacteria</taxon>
        <taxon>environmental samples</taxon>
    </lineage>
</organism>
<name>K1XIW1_9BACT</name>
<dbReference type="EMBL" id="AMFJ01034098">
    <property type="protein sequence ID" value="EKD30295.1"/>
    <property type="molecule type" value="Genomic_DNA"/>
</dbReference>
<evidence type="ECO:0000256" key="3">
    <source>
        <dbReference type="ARBA" id="ARBA00023274"/>
    </source>
</evidence>
<evidence type="ECO:0000256" key="2">
    <source>
        <dbReference type="ARBA" id="ARBA00022980"/>
    </source>
</evidence>
<dbReference type="SUPFAM" id="SSF54189">
    <property type="entry name" value="Ribosomal proteins S24e, L23 and L15e"/>
    <property type="match status" value="1"/>
</dbReference>
<accession>K1XIW1</accession>
<comment type="function">
    <text evidence="4">One of the early assembly proteins it binds 23S rRNA. One of the proteins that surrounds the polypeptide exit tunnel on the outside of the ribosome. Forms the main docking site for trigger factor binding to the ribosome.</text>
</comment>
<comment type="subunit">
    <text evidence="4">Part of the 50S ribosomal subunit. Contacts protein L29, and trigger factor when it is bound to the ribosome.</text>
</comment>
<keyword evidence="3 4" id="KW-0687">Ribonucleoprotein</keyword>
<keyword evidence="4" id="KW-0694">RNA-binding</keyword>
<proteinExistence type="inferred from homology"/>
<evidence type="ECO:0000256" key="4">
    <source>
        <dbReference type="HAMAP-Rule" id="MF_01369"/>
    </source>
</evidence>
<dbReference type="Gene3D" id="3.30.70.330">
    <property type="match status" value="1"/>
</dbReference>
<sequence length="99" mass="11417">MSLYTIIKRPVITEKSQRLELEGAYTVVVSPESTKVDVRTAFERLYGVQVEKVNMITTREKFRNSKHGVQVKRKSRLKAIVTLKKGQRIADLQKIITKD</sequence>
<dbReference type="InterPro" id="IPR013025">
    <property type="entry name" value="Ribosomal_uL23-like"/>
</dbReference>
<comment type="caution">
    <text evidence="5">The sequence shown here is derived from an EMBL/GenBank/DDBJ whole genome shotgun (WGS) entry which is preliminary data.</text>
</comment>
<evidence type="ECO:0000313" key="5">
    <source>
        <dbReference type="EMBL" id="EKD30295.1"/>
    </source>
</evidence>
<keyword evidence="2 4" id="KW-0689">Ribosomal protein</keyword>
<dbReference type="GO" id="GO:0019843">
    <property type="term" value="F:rRNA binding"/>
    <property type="evidence" value="ECO:0007669"/>
    <property type="project" value="UniProtKB-UniRule"/>
</dbReference>
<dbReference type="GO" id="GO:0006412">
    <property type="term" value="P:translation"/>
    <property type="evidence" value="ECO:0007669"/>
    <property type="project" value="UniProtKB-UniRule"/>
</dbReference>
<dbReference type="InterPro" id="IPR012678">
    <property type="entry name" value="Ribosomal_uL23/eL15/eS24_sf"/>
</dbReference>
<evidence type="ECO:0000256" key="1">
    <source>
        <dbReference type="ARBA" id="ARBA00006700"/>
    </source>
</evidence>
<dbReference type="GO" id="GO:0003735">
    <property type="term" value="F:structural constituent of ribosome"/>
    <property type="evidence" value="ECO:0007669"/>
    <property type="project" value="InterPro"/>
</dbReference>
<dbReference type="GO" id="GO:0005840">
    <property type="term" value="C:ribosome"/>
    <property type="evidence" value="ECO:0007669"/>
    <property type="project" value="UniProtKB-KW"/>
</dbReference>
<protein>
    <recommendedName>
        <fullName evidence="4">Large ribosomal subunit protein uL23</fullName>
    </recommendedName>
</protein>
<comment type="similarity">
    <text evidence="1 4">Belongs to the universal ribosomal protein uL23 family.</text>
</comment>
<keyword evidence="4" id="KW-0699">rRNA-binding</keyword>
<dbReference type="Pfam" id="PF00276">
    <property type="entry name" value="Ribosomal_L23"/>
    <property type="match status" value="1"/>
</dbReference>
<dbReference type="AlphaFoldDB" id="K1XIW1"/>
<reference evidence="5" key="1">
    <citation type="journal article" date="2012" name="Science">
        <title>Fermentation, hydrogen, and sulfur metabolism in multiple uncultivated bacterial phyla.</title>
        <authorList>
            <person name="Wrighton K.C."/>
            <person name="Thomas B.C."/>
            <person name="Sharon I."/>
            <person name="Miller C.S."/>
            <person name="Castelle C.J."/>
            <person name="VerBerkmoes N.C."/>
            <person name="Wilkins M.J."/>
            <person name="Hettich R.L."/>
            <person name="Lipton M.S."/>
            <person name="Williams K.H."/>
            <person name="Long P.E."/>
            <person name="Banfield J.F."/>
        </authorList>
    </citation>
    <scope>NUCLEOTIDE SEQUENCE [LARGE SCALE GENOMIC DNA]</scope>
</reference>
<dbReference type="HAMAP" id="MF_01369_B">
    <property type="entry name" value="Ribosomal_uL23_B"/>
    <property type="match status" value="1"/>
</dbReference>
<dbReference type="InterPro" id="IPR012677">
    <property type="entry name" value="Nucleotide-bd_a/b_plait_sf"/>
</dbReference>
<gene>
    <name evidence="4" type="primary">rplW</name>
    <name evidence="5" type="ORF">ACD_78C00098G0001</name>
</gene>